<dbReference type="Pfam" id="PF06966">
    <property type="entry name" value="DUF1295"/>
    <property type="match status" value="1"/>
</dbReference>
<name>A0AAD5T824_9FUNG</name>
<dbReference type="Gene3D" id="1.20.1280.290">
    <property type="match status" value="2"/>
</dbReference>
<evidence type="ECO:0000313" key="9">
    <source>
        <dbReference type="Proteomes" id="UP001211907"/>
    </source>
</evidence>
<reference evidence="8" key="1">
    <citation type="submission" date="2020-05" db="EMBL/GenBank/DDBJ databases">
        <title>Phylogenomic resolution of chytrid fungi.</title>
        <authorList>
            <person name="Stajich J.E."/>
            <person name="Amses K."/>
            <person name="Simmons R."/>
            <person name="Seto K."/>
            <person name="Myers J."/>
            <person name="Bonds A."/>
            <person name="Quandt C.A."/>
            <person name="Barry K."/>
            <person name="Liu P."/>
            <person name="Grigoriev I."/>
            <person name="Longcore J.E."/>
            <person name="James T.Y."/>
        </authorList>
    </citation>
    <scope>NUCLEOTIDE SEQUENCE</scope>
    <source>
        <strain evidence="8">JEL0513</strain>
    </source>
</reference>
<keyword evidence="9" id="KW-1185">Reference proteome</keyword>
<dbReference type="Pfam" id="PF04193">
    <property type="entry name" value="PQ-loop"/>
    <property type="match status" value="2"/>
</dbReference>
<dbReference type="AlphaFoldDB" id="A0AAD5T824"/>
<proteinExistence type="inferred from homology"/>
<evidence type="ECO:0000256" key="6">
    <source>
        <dbReference type="ARBA" id="ARBA00050768"/>
    </source>
</evidence>
<dbReference type="Gene3D" id="1.20.120.1630">
    <property type="match status" value="1"/>
</dbReference>
<feature type="transmembrane region" description="Helical" evidence="7">
    <location>
        <begin position="143"/>
        <end position="162"/>
    </location>
</feature>
<evidence type="ECO:0000313" key="8">
    <source>
        <dbReference type="EMBL" id="KAJ3136174.1"/>
    </source>
</evidence>
<comment type="caution">
    <text evidence="8">The sequence shown here is derived from an EMBL/GenBank/DDBJ whole genome shotgun (WGS) entry which is preliminary data.</text>
</comment>
<feature type="transmembrane region" description="Helical" evidence="7">
    <location>
        <begin position="344"/>
        <end position="365"/>
    </location>
</feature>
<feature type="transmembrane region" description="Helical" evidence="7">
    <location>
        <begin position="65"/>
        <end position="89"/>
    </location>
</feature>
<feature type="transmembrane region" description="Helical" evidence="7">
    <location>
        <begin position="110"/>
        <end position="131"/>
    </location>
</feature>
<evidence type="ECO:0000256" key="7">
    <source>
        <dbReference type="SAM" id="Phobius"/>
    </source>
</evidence>
<protein>
    <submittedName>
        <fullName evidence="8">Uncharacterized protein</fullName>
    </submittedName>
</protein>
<sequence length="602" mass="67225">MIATVGDSLGITIVVDFGIQFVFYMVSAVLQTERFYDISGSLTFLSCILVALLRRDGEGNSISALSARQIAAAVCVMLWALRLGSFLLLRVSKHPDRRFDELKKKPLSFAVTWILQVIWIFLTAFPAYIVLANDASSQPAFGWSDYIGIIIWIFGILVEGFADSQKMAFKTAYPEKFFSVNQMQSGLFKYSRYPNYFGEVRLLEISSEAKYGTDPEFIAYKARTSKFILCMSKILVLCKSILSVVRTMTNHSVGFSLLKGVKALIKQNKERSERNGSGNKKAKHEKKSAKLWVNIAVWFGDCVYSRVEITSVALGLASLVLFAIAMFPQIVSRLNYTRKSVEGLSWNLMLFWVFGDIGNLLGSIFTNQLALQIKIAIYFILVDLITLGQIFWYGFFREWMGFVSHPVYDEVVVEVDDGYDSGSGEEQGRAVTIHTQRTFLINEETPLLGSDAGQFAASRNNGFGSPAKNSFAKYFVSALLTCLFLFVVIGSGNFTFDDVADIYSGSNDGKLCNERDPISKNEYILGCFCSWVSGLLYFFSRTSQIRENHDRKSVEGVSIALFILTLAANLCYGGQIMLRGIVLDSHFYLAVLPFIIGSIGTI</sequence>
<comment type="catalytic activity">
    <reaction evidence="6">
        <text>L-histidine(out) + L-arginine(in) = L-histidine(in) + L-arginine(out)</text>
        <dbReference type="Rhea" id="RHEA:71063"/>
        <dbReference type="ChEBI" id="CHEBI:32682"/>
        <dbReference type="ChEBI" id="CHEBI:57595"/>
    </reaction>
</comment>
<dbReference type="EMBL" id="JADGJH010000145">
    <property type="protein sequence ID" value="KAJ3136174.1"/>
    <property type="molecule type" value="Genomic_DNA"/>
</dbReference>
<dbReference type="GO" id="GO:0034486">
    <property type="term" value="P:vacuolar transmembrane transport"/>
    <property type="evidence" value="ECO:0007669"/>
    <property type="project" value="UniProtKB-ARBA"/>
</dbReference>
<dbReference type="FunFam" id="1.20.1280.290:FF:000009">
    <property type="entry name" value="PQ loop repeat family protein"/>
    <property type="match status" value="1"/>
</dbReference>
<feature type="transmembrane region" description="Helical" evidence="7">
    <location>
        <begin position="523"/>
        <end position="540"/>
    </location>
</feature>
<feature type="transmembrane region" description="Helical" evidence="7">
    <location>
        <begin position="474"/>
        <end position="496"/>
    </location>
</feature>
<dbReference type="InterPro" id="IPR006603">
    <property type="entry name" value="PQ-loop_rpt"/>
</dbReference>
<keyword evidence="2 7" id="KW-0812">Transmembrane</keyword>
<dbReference type="GO" id="GO:0015174">
    <property type="term" value="F:basic amino acid transmembrane transporter activity"/>
    <property type="evidence" value="ECO:0007669"/>
    <property type="project" value="UniProtKB-ARBA"/>
</dbReference>
<comment type="similarity">
    <text evidence="5">Belongs to the laat-1 family.</text>
</comment>
<feature type="non-terminal residue" evidence="8">
    <location>
        <position position="602"/>
    </location>
</feature>
<feature type="transmembrane region" description="Helical" evidence="7">
    <location>
        <begin position="6"/>
        <end position="26"/>
    </location>
</feature>
<dbReference type="InterPro" id="IPR010721">
    <property type="entry name" value="UstE-like"/>
</dbReference>
<evidence type="ECO:0000256" key="5">
    <source>
        <dbReference type="ARBA" id="ARBA00038039"/>
    </source>
</evidence>
<gene>
    <name evidence="8" type="ORF">HK100_001991</name>
</gene>
<evidence type="ECO:0000256" key="1">
    <source>
        <dbReference type="ARBA" id="ARBA00004141"/>
    </source>
</evidence>
<organism evidence="8 9">
    <name type="scientific">Physocladia obscura</name>
    <dbReference type="NCBI Taxonomy" id="109957"/>
    <lineage>
        <taxon>Eukaryota</taxon>
        <taxon>Fungi</taxon>
        <taxon>Fungi incertae sedis</taxon>
        <taxon>Chytridiomycota</taxon>
        <taxon>Chytridiomycota incertae sedis</taxon>
        <taxon>Chytridiomycetes</taxon>
        <taxon>Chytridiales</taxon>
        <taxon>Chytriomycetaceae</taxon>
        <taxon>Physocladia</taxon>
    </lineage>
</organism>
<keyword evidence="4 7" id="KW-0472">Membrane</keyword>
<comment type="subcellular location">
    <subcellularLocation>
        <location evidence="1">Membrane</location>
        <topology evidence="1">Multi-pass membrane protein</topology>
    </subcellularLocation>
</comment>
<dbReference type="PANTHER" id="PTHR32251">
    <property type="entry name" value="3-OXO-5-ALPHA-STEROID 4-DEHYDROGENASE"/>
    <property type="match status" value="1"/>
</dbReference>
<feature type="transmembrane region" description="Helical" evidence="7">
    <location>
        <begin position="35"/>
        <end position="53"/>
    </location>
</feature>
<keyword evidence="3 7" id="KW-1133">Transmembrane helix</keyword>
<dbReference type="GO" id="GO:0098852">
    <property type="term" value="C:lytic vacuole membrane"/>
    <property type="evidence" value="ECO:0007669"/>
    <property type="project" value="UniProtKB-ARBA"/>
</dbReference>
<evidence type="ECO:0000256" key="4">
    <source>
        <dbReference type="ARBA" id="ARBA00023136"/>
    </source>
</evidence>
<dbReference type="Proteomes" id="UP001211907">
    <property type="component" value="Unassembled WGS sequence"/>
</dbReference>
<accession>A0AAD5T824</accession>
<evidence type="ECO:0000256" key="3">
    <source>
        <dbReference type="ARBA" id="ARBA00022989"/>
    </source>
</evidence>
<feature type="transmembrane region" description="Helical" evidence="7">
    <location>
        <begin position="313"/>
        <end position="332"/>
    </location>
</feature>
<dbReference type="SMART" id="SM00679">
    <property type="entry name" value="CTNS"/>
    <property type="match status" value="2"/>
</dbReference>
<evidence type="ECO:0000256" key="2">
    <source>
        <dbReference type="ARBA" id="ARBA00022692"/>
    </source>
</evidence>
<dbReference type="PANTHER" id="PTHR32251:SF17">
    <property type="entry name" value="STEROID 5-ALPHA REDUCTASE C-TERMINAL DOMAIN-CONTAINING PROTEIN"/>
    <property type="match status" value="1"/>
</dbReference>
<feature type="transmembrane region" description="Helical" evidence="7">
    <location>
        <begin position="377"/>
        <end position="396"/>
    </location>
</feature>